<dbReference type="GO" id="GO:0005634">
    <property type="term" value="C:nucleus"/>
    <property type="evidence" value="ECO:0007669"/>
    <property type="project" value="TreeGrafter"/>
</dbReference>
<dbReference type="PROSITE" id="PS50030">
    <property type="entry name" value="UBA"/>
    <property type="match status" value="1"/>
</dbReference>
<dbReference type="Proteomes" id="UP000504635">
    <property type="component" value="Unplaced"/>
</dbReference>
<keyword evidence="2" id="KW-0963">Cytoplasm</keyword>
<evidence type="ECO:0000313" key="6">
    <source>
        <dbReference type="Proteomes" id="UP000504635"/>
    </source>
</evidence>
<dbReference type="GeneID" id="115884877"/>
<feature type="compositionally biased region" description="Low complexity" evidence="4">
    <location>
        <begin position="1"/>
        <end position="10"/>
    </location>
</feature>
<dbReference type="GO" id="GO:0005737">
    <property type="term" value="C:cytoplasm"/>
    <property type="evidence" value="ECO:0007669"/>
    <property type="project" value="UniProtKB-SubCell"/>
</dbReference>
<feature type="region of interest" description="Disordered" evidence="4">
    <location>
        <begin position="90"/>
        <end position="271"/>
    </location>
</feature>
<evidence type="ECO:0000256" key="2">
    <source>
        <dbReference type="ARBA" id="ARBA00022490"/>
    </source>
</evidence>
<feature type="compositionally biased region" description="Polar residues" evidence="4">
    <location>
        <begin position="396"/>
        <end position="408"/>
    </location>
</feature>
<feature type="compositionally biased region" description="Polar residues" evidence="4">
    <location>
        <begin position="729"/>
        <end position="740"/>
    </location>
</feature>
<evidence type="ECO:0000256" key="3">
    <source>
        <dbReference type="ARBA" id="ARBA00022553"/>
    </source>
</evidence>
<feature type="compositionally biased region" description="Basic and acidic residues" evidence="4">
    <location>
        <begin position="227"/>
        <end position="236"/>
    </location>
</feature>
<feature type="region of interest" description="Disordered" evidence="4">
    <location>
        <begin position="498"/>
        <end position="566"/>
    </location>
</feature>
<feature type="compositionally biased region" description="Low complexity" evidence="4">
    <location>
        <begin position="609"/>
        <end position="620"/>
    </location>
</feature>
<feature type="compositionally biased region" description="Low complexity" evidence="4">
    <location>
        <begin position="695"/>
        <end position="704"/>
    </location>
</feature>
<dbReference type="InterPro" id="IPR022166">
    <property type="entry name" value="UBAP2/Lig"/>
</dbReference>
<gene>
    <name evidence="7 8" type="primary">LOC115884877</name>
</gene>
<feature type="compositionally biased region" description="Polar residues" evidence="4">
    <location>
        <begin position="1122"/>
        <end position="1152"/>
    </location>
</feature>
<feature type="domain" description="UBA" evidence="5">
    <location>
        <begin position="39"/>
        <end position="85"/>
    </location>
</feature>
<feature type="region of interest" description="Disordered" evidence="4">
    <location>
        <begin position="396"/>
        <end position="467"/>
    </location>
</feature>
<dbReference type="CDD" id="cd14277">
    <property type="entry name" value="UBA_UBP2_like"/>
    <property type="match status" value="1"/>
</dbReference>
<feature type="region of interest" description="Disordered" evidence="4">
    <location>
        <begin position="1116"/>
        <end position="1152"/>
    </location>
</feature>
<feature type="compositionally biased region" description="Basic and acidic residues" evidence="4">
    <location>
        <begin position="136"/>
        <end position="150"/>
    </location>
</feature>
<dbReference type="RefSeq" id="XP_030759445.1">
    <property type="nucleotide sequence ID" value="XM_030903585.1"/>
</dbReference>
<evidence type="ECO:0000259" key="5">
    <source>
        <dbReference type="PROSITE" id="PS50030"/>
    </source>
</evidence>
<feature type="region of interest" description="Disordered" evidence="4">
    <location>
        <begin position="882"/>
        <end position="919"/>
    </location>
</feature>
<feature type="compositionally biased region" description="Low complexity" evidence="4">
    <location>
        <begin position="752"/>
        <end position="772"/>
    </location>
</feature>
<dbReference type="OrthoDB" id="5918007at2759"/>
<dbReference type="KEGG" id="soy:115884877"/>
<feature type="compositionally biased region" description="Polar residues" evidence="4">
    <location>
        <begin position="498"/>
        <end position="513"/>
    </location>
</feature>
<evidence type="ECO:0000313" key="8">
    <source>
        <dbReference type="RefSeq" id="XP_030759445.1"/>
    </source>
</evidence>
<dbReference type="PANTHER" id="PTHR16308:SF13">
    <property type="entry name" value="PROTEIN LINGERER"/>
    <property type="match status" value="1"/>
</dbReference>
<feature type="compositionally biased region" description="Polar residues" evidence="4">
    <location>
        <begin position="415"/>
        <end position="432"/>
    </location>
</feature>
<feature type="region of interest" description="Disordered" evidence="4">
    <location>
        <begin position="593"/>
        <end position="620"/>
    </location>
</feature>
<evidence type="ECO:0000256" key="4">
    <source>
        <dbReference type="SAM" id="MobiDB-lite"/>
    </source>
</evidence>
<feature type="compositionally biased region" description="Low complexity" evidence="4">
    <location>
        <begin position="671"/>
        <end position="683"/>
    </location>
</feature>
<feature type="compositionally biased region" description="Basic and acidic residues" evidence="4">
    <location>
        <begin position="169"/>
        <end position="195"/>
    </location>
</feature>
<dbReference type="InterPro" id="IPR051833">
    <property type="entry name" value="TC-DDR_regulator"/>
</dbReference>
<dbReference type="SUPFAM" id="SSF46934">
    <property type="entry name" value="UBA-like"/>
    <property type="match status" value="1"/>
</dbReference>
<keyword evidence="3" id="KW-0597">Phosphoprotein</keyword>
<dbReference type="Pfam" id="PF12478">
    <property type="entry name" value="UBAP2-Lig"/>
    <property type="match status" value="1"/>
</dbReference>
<dbReference type="Gene3D" id="1.10.8.10">
    <property type="entry name" value="DNA helicase RuvA subunit, C-terminal domain"/>
    <property type="match status" value="1"/>
</dbReference>
<organism evidence="6 7">
    <name type="scientific">Sitophilus oryzae</name>
    <name type="common">Rice weevil</name>
    <name type="synonym">Curculio oryzae</name>
    <dbReference type="NCBI Taxonomy" id="7048"/>
    <lineage>
        <taxon>Eukaryota</taxon>
        <taxon>Metazoa</taxon>
        <taxon>Ecdysozoa</taxon>
        <taxon>Arthropoda</taxon>
        <taxon>Hexapoda</taxon>
        <taxon>Insecta</taxon>
        <taxon>Pterygota</taxon>
        <taxon>Neoptera</taxon>
        <taxon>Endopterygota</taxon>
        <taxon>Coleoptera</taxon>
        <taxon>Polyphaga</taxon>
        <taxon>Cucujiformia</taxon>
        <taxon>Curculionidae</taxon>
        <taxon>Dryophthorinae</taxon>
        <taxon>Sitophilus</taxon>
    </lineage>
</organism>
<feature type="compositionally biased region" description="Polar residues" evidence="4">
    <location>
        <begin position="243"/>
        <end position="262"/>
    </location>
</feature>
<feature type="region of interest" description="Disordered" evidence="4">
    <location>
        <begin position="1054"/>
        <end position="1079"/>
    </location>
</feature>
<dbReference type="AlphaFoldDB" id="A0A6J2Y8H3"/>
<feature type="compositionally biased region" description="Low complexity" evidence="4">
    <location>
        <begin position="539"/>
        <end position="562"/>
    </location>
</feature>
<feature type="region of interest" description="Disordered" evidence="4">
    <location>
        <begin position="301"/>
        <end position="325"/>
    </location>
</feature>
<accession>A0A6J2Y8H3</accession>
<dbReference type="RefSeq" id="XP_030759444.1">
    <property type="nucleotide sequence ID" value="XM_030903584.1"/>
</dbReference>
<feature type="compositionally biased region" description="Polar residues" evidence="4">
    <location>
        <begin position="684"/>
        <end position="694"/>
    </location>
</feature>
<protein>
    <submittedName>
        <fullName evidence="7 8">Protein lingerer isoform X1</fullName>
    </submittedName>
</protein>
<feature type="region of interest" description="Disordered" evidence="4">
    <location>
        <begin position="671"/>
        <end position="775"/>
    </location>
</feature>
<dbReference type="InterPro" id="IPR009060">
    <property type="entry name" value="UBA-like_sf"/>
</dbReference>
<evidence type="ECO:0000313" key="7">
    <source>
        <dbReference type="RefSeq" id="XP_030759444.1"/>
    </source>
</evidence>
<feature type="region of interest" description="Disordered" evidence="4">
    <location>
        <begin position="1"/>
        <end position="47"/>
    </location>
</feature>
<evidence type="ECO:0000256" key="1">
    <source>
        <dbReference type="ARBA" id="ARBA00004496"/>
    </source>
</evidence>
<proteinExistence type="predicted"/>
<sequence>MSSTGRTTSKGGKGAKADKTHKSDGGKGGGDKVHKEQSSKNEELSMKEKVKQLIELTNRSEEEVCLALHESNNDINIAINMLYEEMAIGEWETKDKKKKKRQASASKQDKKAEEGLGGDSWDDETPPRGNNAGAGDVKERGGDRRSKDTKPSGGPPPRRNQDGRGGWRGGRDRDRDHNDEGGRDRDRGGDRDQRRGQRGTGGPRGGGRGRGGGRAGGRYQPRGGRGGSRDGTRDYNKQPIDTWDSSNTWDNSTVAAANTNHTGTDDWDDLQTDEWSTEEYTGSLMETKVFTPSVQPSLNVIEGSQEQSLEPSLPVPSPPDVTAGYSQALGQTYNQTVQLPSQSPVQPLVNTLTPAQSQYFSQLAQQNSDSLNKQYSNATYQSQTGYDTKSNVQQAYTPSTQPYNSAAQPSYGAAPSNTYANSTYQPVTNSYGSPPEAQPAQQSTRTKTQRARVPPPSKIPSSAVEMPGDLNSSIGYLDVQFGAMDLIDNSFDSTTASDVKYGSESNRSGSGLDSSPAGPGTLDLATAQASASAGLDGYSSNKSANQSSISSTLTQSLSNSESIPQTSEHMTYNNATTNRSPAQVSVTQGAVPTVTAPSGLDLNKQATDNSHSYSSQGSNYNSYQSKANTYSTSPYNSTQTTASSYVNPAANYVNNQASSYAAQNANSYQNSYSSSASYQNASQGSTGYPSVTQANSYQSSQNYQTPNPVYGANSGLSNNSNYGGTTTSQYNSYGSTTSNHKLGKENSYDTGNSASASSTANTTSNNATSASTLPQTTISSSKSAAALNKNSSNNVVSNIPPGVTPVMSTPYIMGQVPYFQQPVYSYEDMQLLQQRLPHMTTPYFDMGYQTPTTLAAVRGDPTGALGAYSTISADGRYATAQAQATGAGGRGEGNTSPVPSSTLAAAVQSQQASTLTAQQGHQGQPILAAGTGPPYFFATAFNPLAAAPNYAQFGTMYTQLPAVTNAHGSSTSSQYGPKPATYGSASYGAYDALGQSAQDYAKGGYNVGAAAAAAAAQQVQKGQGNSTTGGSGANDLSAMYGKPHAAIGKVNSYEKQSFHSGTPPPFTGALHGSQNAGLAPSGTGYAPQVYIPAMAPQHHSTMAMHQPLHQMDVRHQGRRVDSGNSAGQRSQGSNQAKSGSKQTYGTSYWNQN</sequence>
<feature type="compositionally biased region" description="Low complexity" evidence="4">
    <location>
        <begin position="900"/>
        <end position="919"/>
    </location>
</feature>
<dbReference type="InterPro" id="IPR015940">
    <property type="entry name" value="UBA"/>
</dbReference>
<reference evidence="7 8" key="1">
    <citation type="submission" date="2025-04" db="UniProtKB">
        <authorList>
            <consortium name="RefSeq"/>
        </authorList>
    </citation>
    <scope>IDENTIFICATION</scope>
    <source>
        <tissue evidence="7 8">Gonads</tissue>
    </source>
</reference>
<name>A0A6J2Y8H3_SITOR</name>
<keyword evidence="6" id="KW-1185">Reference proteome</keyword>
<comment type="subcellular location">
    <subcellularLocation>
        <location evidence="1">Cytoplasm</location>
    </subcellularLocation>
</comment>
<feature type="compositionally biased region" description="Basic and acidic residues" evidence="4">
    <location>
        <begin position="15"/>
        <end position="47"/>
    </location>
</feature>
<dbReference type="CTD" id="35771"/>
<feature type="compositionally biased region" description="Gly residues" evidence="4">
    <location>
        <begin position="198"/>
        <end position="216"/>
    </location>
</feature>
<feature type="compositionally biased region" description="Low complexity" evidence="4">
    <location>
        <begin position="711"/>
        <end position="728"/>
    </location>
</feature>
<dbReference type="PANTHER" id="PTHR16308">
    <property type="entry name" value="UBIQUITIN ASSOCIATED PROTEIN 2-LIKE/LINGERER"/>
    <property type="match status" value="1"/>
</dbReference>